<evidence type="ECO:0000313" key="5">
    <source>
        <dbReference type="Proteomes" id="UP000541558"/>
    </source>
</evidence>
<dbReference type="Proteomes" id="UP000541558">
    <property type="component" value="Unassembled WGS sequence"/>
</dbReference>
<dbReference type="InterPro" id="IPR029058">
    <property type="entry name" value="AB_hydrolase_fold"/>
</dbReference>
<dbReference type="Gene3D" id="3.40.50.1820">
    <property type="entry name" value="alpha/beta hydrolase"/>
    <property type="match status" value="1"/>
</dbReference>
<protein>
    <recommendedName>
        <fullName evidence="3">AB hydrolase-1 domain-containing protein</fullName>
    </recommendedName>
</protein>
<evidence type="ECO:0000259" key="3">
    <source>
        <dbReference type="Pfam" id="PF00561"/>
    </source>
</evidence>
<feature type="domain" description="AB hydrolase-1" evidence="3">
    <location>
        <begin position="38"/>
        <end position="290"/>
    </location>
</feature>
<keyword evidence="5" id="KW-1185">Reference proteome</keyword>
<dbReference type="EMBL" id="JAACJK010000001">
    <property type="protein sequence ID" value="KAF5342313.1"/>
    <property type="molecule type" value="Genomic_DNA"/>
</dbReference>
<dbReference type="InterPro" id="IPR000073">
    <property type="entry name" value="AB_hydrolase_1"/>
</dbReference>
<dbReference type="OrthoDB" id="8119704at2759"/>
<evidence type="ECO:0000313" key="4">
    <source>
        <dbReference type="EMBL" id="KAF5342313.1"/>
    </source>
</evidence>
<accession>A0A8H5FMX4</accession>
<comment type="similarity">
    <text evidence="1">Belongs to the AB hydrolase superfamily.</text>
</comment>
<keyword evidence="2" id="KW-0378">Hydrolase</keyword>
<reference evidence="4 5" key="1">
    <citation type="journal article" date="2020" name="ISME J.">
        <title>Uncovering the hidden diversity of litter-decomposition mechanisms in mushroom-forming fungi.</title>
        <authorList>
            <person name="Floudas D."/>
            <person name="Bentzer J."/>
            <person name="Ahren D."/>
            <person name="Johansson T."/>
            <person name="Persson P."/>
            <person name="Tunlid A."/>
        </authorList>
    </citation>
    <scope>NUCLEOTIDE SEQUENCE [LARGE SCALE GENOMIC DNA]</scope>
    <source>
        <strain evidence="4 5">CBS 175.51</strain>
    </source>
</reference>
<name>A0A8H5FMX4_9AGAR</name>
<evidence type="ECO:0000256" key="1">
    <source>
        <dbReference type="ARBA" id="ARBA00008645"/>
    </source>
</evidence>
<dbReference type="AlphaFoldDB" id="A0A8H5FMX4"/>
<comment type="caution">
    <text evidence="4">The sequence shown here is derived from an EMBL/GenBank/DDBJ whole genome shotgun (WGS) entry which is preliminary data.</text>
</comment>
<organism evidence="4 5">
    <name type="scientific">Ephemerocybe angulata</name>
    <dbReference type="NCBI Taxonomy" id="980116"/>
    <lineage>
        <taxon>Eukaryota</taxon>
        <taxon>Fungi</taxon>
        <taxon>Dikarya</taxon>
        <taxon>Basidiomycota</taxon>
        <taxon>Agaricomycotina</taxon>
        <taxon>Agaricomycetes</taxon>
        <taxon>Agaricomycetidae</taxon>
        <taxon>Agaricales</taxon>
        <taxon>Agaricineae</taxon>
        <taxon>Psathyrellaceae</taxon>
        <taxon>Ephemerocybe</taxon>
    </lineage>
</organism>
<evidence type="ECO:0000256" key="2">
    <source>
        <dbReference type="ARBA" id="ARBA00022801"/>
    </source>
</evidence>
<dbReference type="PANTHER" id="PTHR46118:SF4">
    <property type="entry name" value="PROTEIN ABHD11"/>
    <property type="match status" value="1"/>
</dbReference>
<dbReference type="Pfam" id="PF00561">
    <property type="entry name" value="Abhydrolase_1"/>
    <property type="match status" value="1"/>
</dbReference>
<dbReference type="PANTHER" id="PTHR46118">
    <property type="entry name" value="PROTEIN ABHD11"/>
    <property type="match status" value="1"/>
</dbReference>
<gene>
    <name evidence="4" type="ORF">D9611_001366</name>
</gene>
<dbReference type="GO" id="GO:0052689">
    <property type="term" value="F:carboxylic ester hydrolase activity"/>
    <property type="evidence" value="ECO:0007669"/>
    <property type="project" value="TreeGrafter"/>
</dbReference>
<dbReference type="GO" id="GO:0005739">
    <property type="term" value="C:mitochondrion"/>
    <property type="evidence" value="ECO:0007669"/>
    <property type="project" value="TreeGrafter"/>
</dbReference>
<sequence length="304" mass="34207">MWNRVPPHVRTLSRVAHGHESHSVPLASTLLGQGTDKALVILHGLFGSKRNWKGLSKALHRALDRPIYALDLRNHGASPHVRPHTYQAMAEDVHGFIREKGLTNISLLGHSMGAKTAMTLALNLVEAGEGDNLSNLVVVDMPPARVDIPAKMREYVIAMESLEAMPPGMIRNLIDADRFLAPFESDASVREFLLTNLQLPSHARAANPKRDRAKFILPLDILGPAIRNLEEFPYDYSAPERPIWSGPTLVIGGLQSEYHVYDYREAFERFFPKYQLETLDTGHWVQAERPTEFLKLVVDFLKRT</sequence>
<dbReference type="SUPFAM" id="SSF53474">
    <property type="entry name" value="alpha/beta-Hydrolases"/>
    <property type="match status" value="1"/>
</dbReference>
<proteinExistence type="inferred from homology"/>